<sequence length="203" mass="23315">MDLQQEWKNMSAEILTAPQNELISKFKLDGQSKDLLQDLIFKLKWKLRWVRIIDLPILAIALFSDRDLKILLIGVFALYEVSRWFGAREFQKIKTVVDYTCSTKEVLDNNLSAITKILAIENIWGYITAPLTGPIGFLCYKLTVHQSFANVFELPNIYLHLGLLIPLGILVIVLGNLMNRSIFKRQIENLKVKISEFSDDVTT</sequence>
<feature type="transmembrane region" description="Helical" evidence="1">
    <location>
        <begin position="157"/>
        <end position="177"/>
    </location>
</feature>
<evidence type="ECO:0000313" key="2">
    <source>
        <dbReference type="EMBL" id="SOD11191.1"/>
    </source>
</evidence>
<evidence type="ECO:0000256" key="1">
    <source>
        <dbReference type="SAM" id="Phobius"/>
    </source>
</evidence>
<name>A0A285ZNF5_9SPHI</name>
<keyword evidence="1" id="KW-0812">Transmembrane</keyword>
<keyword evidence="1" id="KW-1133">Transmembrane helix</keyword>
<accession>A0A285ZNF5</accession>
<proteinExistence type="predicted"/>
<dbReference type="AlphaFoldDB" id="A0A285ZNF5"/>
<keyword evidence="3" id="KW-1185">Reference proteome</keyword>
<organism evidence="2 3">
    <name type="scientific">Pedobacter xixiisoli</name>
    <dbReference type="NCBI Taxonomy" id="1476464"/>
    <lineage>
        <taxon>Bacteria</taxon>
        <taxon>Pseudomonadati</taxon>
        <taxon>Bacteroidota</taxon>
        <taxon>Sphingobacteriia</taxon>
        <taxon>Sphingobacteriales</taxon>
        <taxon>Sphingobacteriaceae</taxon>
        <taxon>Pedobacter</taxon>
    </lineage>
</organism>
<dbReference type="Proteomes" id="UP000219281">
    <property type="component" value="Unassembled WGS sequence"/>
</dbReference>
<evidence type="ECO:0000313" key="3">
    <source>
        <dbReference type="Proteomes" id="UP000219281"/>
    </source>
</evidence>
<protein>
    <submittedName>
        <fullName evidence="2">Uncharacterized protein</fullName>
    </submittedName>
</protein>
<keyword evidence="1" id="KW-0472">Membrane</keyword>
<dbReference type="OrthoDB" id="753337at2"/>
<dbReference type="RefSeq" id="WP_097127280.1">
    <property type="nucleotide sequence ID" value="NZ_OCMT01000001.1"/>
</dbReference>
<reference evidence="3" key="1">
    <citation type="submission" date="2017-09" db="EMBL/GenBank/DDBJ databases">
        <authorList>
            <person name="Varghese N."/>
            <person name="Submissions S."/>
        </authorList>
    </citation>
    <scope>NUCLEOTIDE SEQUENCE [LARGE SCALE GENOMIC DNA]</scope>
    <source>
        <strain evidence="3">CGMCC 1.12803</strain>
    </source>
</reference>
<gene>
    <name evidence="2" type="ORF">SAMN06297358_0026</name>
</gene>
<dbReference type="EMBL" id="OCMT01000001">
    <property type="protein sequence ID" value="SOD11191.1"/>
    <property type="molecule type" value="Genomic_DNA"/>
</dbReference>